<dbReference type="Proteomes" id="UP000009026">
    <property type="component" value="Chromosome"/>
</dbReference>
<reference evidence="8 9" key="1">
    <citation type="journal article" date="2016" name="PLoS ONE">
        <title>Complete Genome Sequence and Comparative Genomics of a Novel Myxobacterium Myxococcus hansupus.</title>
        <authorList>
            <person name="Sharma G."/>
            <person name="Narwani T."/>
            <person name="Subramanian S."/>
        </authorList>
    </citation>
    <scope>NUCLEOTIDE SEQUENCE [LARGE SCALE GENOMIC DNA]</scope>
    <source>
        <strain evidence="9">mixupus</strain>
    </source>
</reference>
<dbReference type="GO" id="GO:0009014">
    <property type="term" value="F:succinyl-diaminopimelate desuccinylase activity"/>
    <property type="evidence" value="ECO:0007669"/>
    <property type="project" value="UniProtKB-UniRule"/>
</dbReference>
<evidence type="ECO:0000259" key="7">
    <source>
        <dbReference type="Pfam" id="PF07687"/>
    </source>
</evidence>
<dbReference type="AlphaFoldDB" id="A0A0H4WPA1"/>
<dbReference type="RefSeq" id="WP_002637513.1">
    <property type="nucleotide sequence ID" value="NZ_CP012109.1"/>
</dbReference>
<dbReference type="InterPro" id="IPR002933">
    <property type="entry name" value="Peptidase_M20"/>
</dbReference>
<dbReference type="OrthoDB" id="9809784at2"/>
<evidence type="ECO:0000256" key="3">
    <source>
        <dbReference type="ARBA" id="ARBA00022801"/>
    </source>
</evidence>
<evidence type="ECO:0000256" key="1">
    <source>
        <dbReference type="ARBA" id="ARBA00001947"/>
    </source>
</evidence>
<evidence type="ECO:0000256" key="2">
    <source>
        <dbReference type="ARBA" id="ARBA00022723"/>
    </source>
</evidence>
<dbReference type="Gene3D" id="3.40.630.10">
    <property type="entry name" value="Zn peptidases"/>
    <property type="match status" value="1"/>
</dbReference>
<accession>A0A0H4WPA1</accession>
<evidence type="ECO:0000313" key="9">
    <source>
        <dbReference type="Proteomes" id="UP000009026"/>
    </source>
</evidence>
<dbReference type="GO" id="GO:0006526">
    <property type="term" value="P:L-arginine biosynthetic process"/>
    <property type="evidence" value="ECO:0007669"/>
    <property type="project" value="TreeGrafter"/>
</dbReference>
<dbReference type="EMBL" id="CP012109">
    <property type="protein sequence ID" value="AKQ63155.1"/>
    <property type="molecule type" value="Genomic_DNA"/>
</dbReference>
<dbReference type="NCBIfam" id="TIGR01900">
    <property type="entry name" value="dapE-gram_pos"/>
    <property type="match status" value="1"/>
</dbReference>
<name>A0A0H4WPA1_9BACT</name>
<dbReference type="InterPro" id="IPR050072">
    <property type="entry name" value="Peptidase_M20A"/>
</dbReference>
<protein>
    <recommendedName>
        <fullName evidence="6">Succinyl-diaminopimelate desuccinylase</fullName>
        <ecNumber evidence="6">3.5.1.18</ecNumber>
    </recommendedName>
</protein>
<proteinExistence type="predicted"/>
<dbReference type="KEGG" id="mym:A176_000067"/>
<dbReference type="InterPro" id="IPR010174">
    <property type="entry name" value="Succinyl-DAP_deSuclase_DapE"/>
</dbReference>
<dbReference type="InterPro" id="IPR001261">
    <property type="entry name" value="ArgE/DapE_CS"/>
</dbReference>
<dbReference type="SUPFAM" id="SSF53187">
    <property type="entry name" value="Zn-dependent exopeptidases"/>
    <property type="match status" value="1"/>
</dbReference>
<dbReference type="GO" id="GO:0008777">
    <property type="term" value="F:acetylornithine deacetylase activity"/>
    <property type="evidence" value="ECO:0007669"/>
    <property type="project" value="TreeGrafter"/>
</dbReference>
<dbReference type="InterPro" id="IPR011650">
    <property type="entry name" value="Peptidase_M20_dimer"/>
</dbReference>
<dbReference type="eggNOG" id="COG0624">
    <property type="taxonomic scope" value="Bacteria"/>
</dbReference>
<dbReference type="STRING" id="1297742.A176_000067"/>
<gene>
    <name evidence="8" type="ORF">A176_000067</name>
</gene>
<dbReference type="Pfam" id="PF07687">
    <property type="entry name" value="M20_dimer"/>
    <property type="match status" value="1"/>
</dbReference>
<dbReference type="InterPro" id="IPR036264">
    <property type="entry name" value="Bact_exopeptidase_dim_dom"/>
</dbReference>
<dbReference type="SUPFAM" id="SSF55031">
    <property type="entry name" value="Bacterial exopeptidase dimerisation domain"/>
    <property type="match status" value="1"/>
</dbReference>
<keyword evidence="5" id="KW-0170">Cobalt</keyword>
<keyword evidence="2" id="KW-0479">Metal-binding</keyword>
<feature type="domain" description="Peptidase M20 dimerisation" evidence="7">
    <location>
        <begin position="173"/>
        <end position="272"/>
    </location>
</feature>
<dbReference type="PROSITE" id="PS00758">
    <property type="entry name" value="ARGE_DAPE_CPG2_1"/>
    <property type="match status" value="1"/>
</dbReference>
<evidence type="ECO:0000256" key="4">
    <source>
        <dbReference type="ARBA" id="ARBA00022833"/>
    </source>
</evidence>
<sequence length="362" mass="39180">MASIDLAARLAQLTLELCRISSPITQEGPIADHVERWAHRHFQQDEVFRVGHTLLLGRLEDPRPTVALIGHLDTVPAHPSDAGREARIEGDRVFGLGASDMKGGLAVMMALAEDLRRDTLPVNLAFLFYEREEGAYAESGLIPLFEKRPDLAKVRFGIAMEPTDSVVQVGCVGSMQVTVRFTGRSAHSARPWQGENAIHKAGPFLTELLGRQRVEVNVAGFPFYEVINATLAKGGRARNVIPEAFELNLNYRFAPGKSIEQAKADVLALVDGRAEVEFTDASPSGPVVAGNPLFQKLMALTGLPAASKQAWTDVARFGEWGVDAINYGPGETAQAHQANESAPIPPLADAYEKLAAFLRGAV</sequence>
<keyword evidence="3" id="KW-0378">Hydrolase</keyword>
<dbReference type="EC" id="3.5.1.18" evidence="6"/>
<dbReference type="Gene3D" id="3.30.70.360">
    <property type="match status" value="1"/>
</dbReference>
<comment type="cofactor">
    <cofactor evidence="1">
        <name>Zn(2+)</name>
        <dbReference type="ChEBI" id="CHEBI:29105"/>
    </cofactor>
</comment>
<organism evidence="8 9">
    <name type="scientific">Pseudomyxococcus hansupus</name>
    <dbReference type="NCBI Taxonomy" id="1297742"/>
    <lineage>
        <taxon>Bacteria</taxon>
        <taxon>Pseudomonadati</taxon>
        <taxon>Myxococcota</taxon>
        <taxon>Myxococcia</taxon>
        <taxon>Myxococcales</taxon>
        <taxon>Cystobacterineae</taxon>
        <taxon>Myxococcaceae</taxon>
        <taxon>Pseudomyxococcus</taxon>
    </lineage>
</organism>
<evidence type="ECO:0000313" key="8">
    <source>
        <dbReference type="EMBL" id="AKQ63155.1"/>
    </source>
</evidence>
<dbReference type="Pfam" id="PF01546">
    <property type="entry name" value="Peptidase_M20"/>
    <property type="match status" value="1"/>
</dbReference>
<dbReference type="PANTHER" id="PTHR43808">
    <property type="entry name" value="ACETYLORNITHINE DEACETYLASE"/>
    <property type="match status" value="1"/>
</dbReference>
<dbReference type="PANTHER" id="PTHR43808:SF31">
    <property type="entry name" value="N-ACETYL-L-CITRULLINE DEACETYLASE"/>
    <property type="match status" value="1"/>
</dbReference>
<keyword evidence="4" id="KW-0862">Zinc</keyword>
<evidence type="ECO:0000256" key="6">
    <source>
        <dbReference type="NCBIfam" id="TIGR01900"/>
    </source>
</evidence>
<dbReference type="PATRIC" id="fig|1297742.4.peg.72"/>
<evidence type="ECO:0000256" key="5">
    <source>
        <dbReference type="ARBA" id="ARBA00023285"/>
    </source>
</evidence>
<dbReference type="GO" id="GO:0046872">
    <property type="term" value="F:metal ion binding"/>
    <property type="evidence" value="ECO:0007669"/>
    <property type="project" value="UniProtKB-KW"/>
</dbReference>
<dbReference type="GO" id="GO:0009089">
    <property type="term" value="P:lysine biosynthetic process via diaminopimelate"/>
    <property type="evidence" value="ECO:0007669"/>
    <property type="project" value="UniProtKB-UniRule"/>
</dbReference>
<keyword evidence="9" id="KW-1185">Reference proteome</keyword>